<organism evidence="2">
    <name type="scientific">uncultured Dysgonomonas sp</name>
    <dbReference type="NCBI Taxonomy" id="206096"/>
    <lineage>
        <taxon>Bacteria</taxon>
        <taxon>Pseudomonadati</taxon>
        <taxon>Bacteroidota</taxon>
        <taxon>Bacteroidia</taxon>
        <taxon>Bacteroidales</taxon>
        <taxon>Dysgonomonadaceae</taxon>
        <taxon>Dysgonomonas</taxon>
        <taxon>environmental samples</taxon>
    </lineage>
</organism>
<dbReference type="Gene3D" id="2.170.120.40">
    <property type="entry name" value="YbbR-like domain"/>
    <property type="match status" value="1"/>
</dbReference>
<proteinExistence type="predicted"/>
<dbReference type="Gene3D" id="2.170.120.30">
    <property type="match status" value="1"/>
</dbReference>
<evidence type="ECO:0000256" key="1">
    <source>
        <dbReference type="SAM" id="Phobius"/>
    </source>
</evidence>
<dbReference type="EMBL" id="FLUM01000001">
    <property type="protein sequence ID" value="SBV92729.1"/>
    <property type="molecule type" value="Genomic_DNA"/>
</dbReference>
<keyword evidence="1" id="KW-0812">Transmembrane</keyword>
<feature type="transmembrane region" description="Helical" evidence="1">
    <location>
        <begin position="21"/>
        <end position="40"/>
    </location>
</feature>
<gene>
    <name evidence="2" type="ORF">KL86DYS1_10685</name>
</gene>
<protein>
    <recommendedName>
        <fullName evidence="3">YbbR-like protein</fullName>
    </recommendedName>
</protein>
<evidence type="ECO:0008006" key="3">
    <source>
        <dbReference type="Google" id="ProtNLM"/>
    </source>
</evidence>
<dbReference type="PANTHER" id="PTHR37804">
    <property type="entry name" value="CDAA REGULATORY PROTEIN CDAR"/>
    <property type="match status" value="1"/>
</dbReference>
<dbReference type="PANTHER" id="PTHR37804:SF1">
    <property type="entry name" value="CDAA REGULATORY PROTEIN CDAR"/>
    <property type="match status" value="1"/>
</dbReference>
<reference evidence="2" key="1">
    <citation type="submission" date="2016-04" db="EMBL/GenBank/DDBJ databases">
        <authorList>
            <person name="Evans L.H."/>
            <person name="Alamgir A."/>
            <person name="Owens N."/>
            <person name="Weber N.D."/>
            <person name="Virtaneva K."/>
            <person name="Barbian K."/>
            <person name="Babar A."/>
            <person name="Rosenke K."/>
        </authorList>
    </citation>
    <scope>NUCLEOTIDE SEQUENCE</scope>
    <source>
        <strain evidence="2">86-1</strain>
    </source>
</reference>
<sequence>MSDTRNIIIQEVRSFFTNISWKKILTFLFFVLLSSVFWMMQVYRQKFESTLTIPVKYVNVPDSIVFENELPLKIYVRIKDDGAAMFKYYFTHRNDSLVVDVRDIVKGTQEKVIQGRNFEQLVRGKLFASSELISYSPTRVSYAYAVLHQKKLPVIYDGYISLASGYLIDGELTIEPDSVLVYGSRAALDTLHYAHTVNDTLREVTEDKKMLVAMKQTKGIRFVPNTVELNVSVDKFSTKEVEVPIECINLPENLTIKFFPSSIKIPFFVGIKRYNDISSHDFQVIIDYNDLKDLKEASIPVRITESPDYIQTKGPVPSEVEFVLEQK</sequence>
<keyword evidence="1" id="KW-1133">Transmembrane helix</keyword>
<accession>A0A212IZW0</accession>
<dbReference type="InterPro" id="IPR053154">
    <property type="entry name" value="c-di-AMP_regulator"/>
</dbReference>
<name>A0A212IZW0_9BACT</name>
<keyword evidence="1" id="KW-0472">Membrane</keyword>
<evidence type="ECO:0000313" key="2">
    <source>
        <dbReference type="EMBL" id="SBV92729.1"/>
    </source>
</evidence>
<dbReference type="RefSeq" id="WP_296938573.1">
    <property type="nucleotide sequence ID" value="NZ_LT599032.1"/>
</dbReference>
<dbReference type="AlphaFoldDB" id="A0A212IZW0"/>